<evidence type="ECO:0000256" key="2">
    <source>
        <dbReference type="ARBA" id="ARBA00022692"/>
    </source>
</evidence>
<keyword evidence="3 5" id="KW-1133">Transmembrane helix</keyword>
<feature type="transmembrane region" description="Helical" evidence="5">
    <location>
        <begin position="12"/>
        <end position="36"/>
    </location>
</feature>
<comment type="subcellular location">
    <subcellularLocation>
        <location evidence="1">Membrane</location>
        <topology evidence="1">Single-pass membrane protein</topology>
    </subcellularLocation>
</comment>
<dbReference type="InterPro" id="IPR004864">
    <property type="entry name" value="LEA_2"/>
</dbReference>
<evidence type="ECO:0000256" key="3">
    <source>
        <dbReference type="ARBA" id="ARBA00022989"/>
    </source>
</evidence>
<keyword evidence="8" id="KW-1185">Reference proteome</keyword>
<gene>
    <name evidence="7" type="ORF">LITE_LOCUS13463</name>
</gene>
<proteinExistence type="predicted"/>
<evidence type="ECO:0000256" key="5">
    <source>
        <dbReference type="SAM" id="Phobius"/>
    </source>
</evidence>
<dbReference type="EMBL" id="CAMGYJ010000004">
    <property type="protein sequence ID" value="CAI0407121.1"/>
    <property type="molecule type" value="Genomic_DNA"/>
</dbReference>
<dbReference type="PANTHER" id="PTHR31234:SF65">
    <property type="entry name" value="LATE EMBRYOGENESIS ABUNDANT PROTEIN, LEA_2 SUBGROUP"/>
    <property type="match status" value="1"/>
</dbReference>
<dbReference type="PANTHER" id="PTHR31234">
    <property type="entry name" value="LATE EMBRYOGENESIS ABUNDANT (LEA) HYDROXYPROLINE-RICH GLYCOPROTEIN FAMILY"/>
    <property type="match status" value="1"/>
</dbReference>
<dbReference type="Proteomes" id="UP001154282">
    <property type="component" value="Unassembled WGS sequence"/>
</dbReference>
<evidence type="ECO:0000256" key="4">
    <source>
        <dbReference type="ARBA" id="ARBA00023136"/>
    </source>
</evidence>
<name>A0AAV0JB13_9ROSI</name>
<keyword evidence="2 5" id="KW-0812">Transmembrane</keyword>
<evidence type="ECO:0000259" key="6">
    <source>
        <dbReference type="Pfam" id="PF03168"/>
    </source>
</evidence>
<dbReference type="Pfam" id="PF03168">
    <property type="entry name" value="LEA_2"/>
    <property type="match status" value="1"/>
</dbReference>
<evidence type="ECO:0000256" key="1">
    <source>
        <dbReference type="ARBA" id="ARBA00004167"/>
    </source>
</evidence>
<comment type="caution">
    <text evidence="7">The sequence shown here is derived from an EMBL/GenBank/DDBJ whole genome shotgun (WGS) entry which is preliminary data.</text>
</comment>
<keyword evidence="4 5" id="KW-0472">Membrane</keyword>
<feature type="domain" description="Late embryogenesis abundant protein LEA-2 subgroup" evidence="6">
    <location>
        <begin position="71"/>
        <end position="169"/>
    </location>
</feature>
<dbReference type="AlphaFoldDB" id="A0AAV0JB13"/>
<sequence length="190" mass="20595">MSSCGGRRGLKLCLIVAGILLVVLLVTFLVLFLVALKPKQPKITTKSVTLDRIHSSIFPKPFLNLTLGLVVEVENPNYGSFRYDDSSAYLVYRGGLVGVSPIPAGYQKARSTQTIRSNVTLMAGGLLKDLEFYGDLVKGVLNFTSTSSLHGRASVFKVLKVEVTSNCTCEISVRIAGQKVDSSCKTVVRH</sequence>
<reference evidence="7" key="1">
    <citation type="submission" date="2022-08" db="EMBL/GenBank/DDBJ databases">
        <authorList>
            <person name="Gutierrez-Valencia J."/>
        </authorList>
    </citation>
    <scope>NUCLEOTIDE SEQUENCE</scope>
</reference>
<evidence type="ECO:0000313" key="7">
    <source>
        <dbReference type="EMBL" id="CAI0407121.1"/>
    </source>
</evidence>
<organism evidence="7 8">
    <name type="scientific">Linum tenue</name>
    <dbReference type="NCBI Taxonomy" id="586396"/>
    <lineage>
        <taxon>Eukaryota</taxon>
        <taxon>Viridiplantae</taxon>
        <taxon>Streptophyta</taxon>
        <taxon>Embryophyta</taxon>
        <taxon>Tracheophyta</taxon>
        <taxon>Spermatophyta</taxon>
        <taxon>Magnoliopsida</taxon>
        <taxon>eudicotyledons</taxon>
        <taxon>Gunneridae</taxon>
        <taxon>Pentapetalae</taxon>
        <taxon>rosids</taxon>
        <taxon>fabids</taxon>
        <taxon>Malpighiales</taxon>
        <taxon>Linaceae</taxon>
        <taxon>Linum</taxon>
    </lineage>
</organism>
<dbReference type="GO" id="GO:0016020">
    <property type="term" value="C:membrane"/>
    <property type="evidence" value="ECO:0007669"/>
    <property type="project" value="UniProtKB-SubCell"/>
</dbReference>
<evidence type="ECO:0000313" key="8">
    <source>
        <dbReference type="Proteomes" id="UP001154282"/>
    </source>
</evidence>
<dbReference type="InterPro" id="IPR044839">
    <property type="entry name" value="NDR1-like"/>
</dbReference>
<dbReference type="GO" id="GO:0098542">
    <property type="term" value="P:defense response to other organism"/>
    <property type="evidence" value="ECO:0007669"/>
    <property type="project" value="InterPro"/>
</dbReference>
<protein>
    <recommendedName>
        <fullName evidence="6">Late embryogenesis abundant protein LEA-2 subgroup domain-containing protein</fullName>
    </recommendedName>
</protein>
<accession>A0AAV0JB13</accession>